<dbReference type="PIRSF" id="PIRSF000729">
    <property type="entry name" value="GK"/>
    <property type="match status" value="1"/>
</dbReference>
<dbReference type="PANTHER" id="PTHR43654:SF1">
    <property type="entry name" value="ISOPENTENYL PHOSPHATE KINASE"/>
    <property type="match status" value="1"/>
</dbReference>
<feature type="binding site" evidence="8">
    <location>
        <position position="140"/>
    </location>
    <ligand>
        <name>substrate</name>
    </ligand>
</feature>
<dbReference type="eggNOG" id="COG0263">
    <property type="taxonomic scope" value="Bacteria"/>
</dbReference>
<dbReference type="SUPFAM" id="SSF88697">
    <property type="entry name" value="PUA domain-like"/>
    <property type="match status" value="1"/>
</dbReference>
<keyword evidence="3 8" id="KW-0641">Proline biosynthesis</keyword>
<accession>A0A0A5G1T9</accession>
<evidence type="ECO:0000256" key="2">
    <source>
        <dbReference type="ARBA" id="ARBA00022605"/>
    </source>
</evidence>
<dbReference type="FunFam" id="3.40.1160.10:FF:000018">
    <property type="entry name" value="Glutamate 5-kinase"/>
    <property type="match status" value="1"/>
</dbReference>
<dbReference type="InterPro" id="IPR001057">
    <property type="entry name" value="Glu/AcGlu_kinase"/>
</dbReference>
<proteinExistence type="inferred from homology"/>
<keyword evidence="6 8" id="KW-0418">Kinase</keyword>
<evidence type="ECO:0000256" key="6">
    <source>
        <dbReference type="ARBA" id="ARBA00022777"/>
    </source>
</evidence>
<dbReference type="PROSITE" id="PS00902">
    <property type="entry name" value="GLUTAMATE_5_KINASE"/>
    <property type="match status" value="1"/>
</dbReference>
<dbReference type="AlphaFoldDB" id="A0A0A5G1T9"/>
<evidence type="ECO:0000256" key="4">
    <source>
        <dbReference type="ARBA" id="ARBA00022679"/>
    </source>
</evidence>
<evidence type="ECO:0000259" key="9">
    <source>
        <dbReference type="Pfam" id="PF00696"/>
    </source>
</evidence>
<keyword evidence="2 8" id="KW-0028">Amino-acid biosynthesis</keyword>
<keyword evidence="5 8" id="KW-0547">Nucleotide-binding</keyword>
<dbReference type="Pfam" id="PF00696">
    <property type="entry name" value="AA_kinase"/>
    <property type="match status" value="1"/>
</dbReference>
<keyword evidence="7 8" id="KW-0067">ATP-binding</keyword>
<dbReference type="InterPro" id="IPR011529">
    <property type="entry name" value="Glu_5kinase"/>
</dbReference>
<dbReference type="HAMAP" id="MF_00456">
    <property type="entry name" value="ProB"/>
    <property type="match status" value="1"/>
</dbReference>
<dbReference type="SUPFAM" id="SSF53633">
    <property type="entry name" value="Carbamate kinase-like"/>
    <property type="match status" value="1"/>
</dbReference>
<evidence type="ECO:0000313" key="11">
    <source>
        <dbReference type="Proteomes" id="UP000030401"/>
    </source>
</evidence>
<keyword evidence="11" id="KW-1185">Reference proteome</keyword>
<dbReference type="GO" id="GO:0003723">
    <property type="term" value="F:RNA binding"/>
    <property type="evidence" value="ECO:0007669"/>
    <property type="project" value="InterPro"/>
</dbReference>
<comment type="similarity">
    <text evidence="8">Belongs to the glutamate 5-kinase family.</text>
</comment>
<dbReference type="Gene3D" id="3.40.1160.10">
    <property type="entry name" value="Acetylglutamate kinase-like"/>
    <property type="match status" value="1"/>
</dbReference>
<feature type="domain" description="Aspartate/glutamate/uridylate kinase" evidence="9">
    <location>
        <begin position="8"/>
        <end position="235"/>
    </location>
</feature>
<dbReference type="NCBIfam" id="TIGR01027">
    <property type="entry name" value="proB"/>
    <property type="match status" value="1"/>
</dbReference>
<dbReference type="OrthoDB" id="9804434at2"/>
<sequence length="369" mass="40416">MVQTKNTKRVVIKIGSSSLTSAQGELSRRKLEKLTNEIVRLKDEGFEVVIVSSGAVAAGYRKLGCLHRPTTLPERQAAASIGQGLLMETYAELFTSHGYVASQLLLTMNDLAEEERYHNVLNTLNMLLKRGIIPIINENDTVTIDELKFGDNDTLSAKVAALVDANQLIVLSDVDGLYDCDPSLYTNAKVIEQVDVISQEIEQLAGEASSKVGTGGMKSKLIAFKIAMAAGIKAFLGRATTENIIYDAAYENAKGTYFSPNDAFGSLDVHHKWIAFHSSPKGVLIIKDEYVSLIAEGKHAINRHHIKQVLGEFPKQSVVKLVDTSNVKIGLGLVSVASRMIEQHTSILNLTVVDPEQIVQYQHYPVLLK</sequence>
<keyword evidence="4 8" id="KW-0808">Transferase</keyword>
<keyword evidence="1 8" id="KW-0963">Cytoplasm</keyword>
<feature type="binding site" evidence="8">
    <location>
        <position position="152"/>
    </location>
    <ligand>
        <name>substrate</name>
    </ligand>
</feature>
<dbReference type="InterPro" id="IPR015947">
    <property type="entry name" value="PUA-like_sf"/>
</dbReference>
<dbReference type="GO" id="GO:0005829">
    <property type="term" value="C:cytosol"/>
    <property type="evidence" value="ECO:0007669"/>
    <property type="project" value="TreeGrafter"/>
</dbReference>
<reference evidence="10 11" key="1">
    <citation type="submission" date="2013-08" db="EMBL/GenBank/DDBJ databases">
        <authorList>
            <person name="Huang J."/>
            <person name="Wang G."/>
        </authorList>
    </citation>
    <scope>NUCLEOTIDE SEQUENCE [LARGE SCALE GENOMIC DNA]</scope>
    <source>
        <strain evidence="10 11">JSM 072002</strain>
    </source>
</reference>
<feature type="binding site" evidence="8">
    <location>
        <position position="53"/>
    </location>
    <ligand>
        <name>substrate</name>
    </ligand>
</feature>
<dbReference type="PANTHER" id="PTHR43654">
    <property type="entry name" value="GLUTAMATE 5-KINASE"/>
    <property type="match status" value="1"/>
</dbReference>
<evidence type="ECO:0000256" key="8">
    <source>
        <dbReference type="HAMAP-Rule" id="MF_00456"/>
    </source>
</evidence>
<evidence type="ECO:0000256" key="3">
    <source>
        <dbReference type="ARBA" id="ARBA00022650"/>
    </source>
</evidence>
<dbReference type="STRING" id="1385512.N784_02790"/>
<dbReference type="GO" id="GO:0004349">
    <property type="term" value="F:glutamate 5-kinase activity"/>
    <property type="evidence" value="ECO:0007669"/>
    <property type="project" value="UniProtKB-UniRule"/>
</dbReference>
<protein>
    <recommendedName>
        <fullName evidence="8">Glutamate 5-kinase</fullName>
        <ecNumber evidence="8">2.7.2.11</ecNumber>
    </recommendedName>
    <alternativeName>
        <fullName evidence="8">Gamma-glutamyl kinase</fullName>
        <shortName evidence="8">GK</shortName>
    </alternativeName>
</protein>
<feature type="binding site" evidence="8">
    <location>
        <position position="13"/>
    </location>
    <ligand>
        <name>ATP</name>
        <dbReference type="ChEBI" id="CHEBI:30616"/>
    </ligand>
</feature>
<comment type="pathway">
    <text evidence="8">Amino-acid biosynthesis; L-proline biosynthesis; L-glutamate 5-semialdehyde from L-glutamate: step 1/2.</text>
</comment>
<dbReference type="RefSeq" id="WP_036833869.1">
    <property type="nucleotide sequence ID" value="NZ_AVPG01000009.1"/>
</dbReference>
<comment type="catalytic activity">
    <reaction evidence="8">
        <text>L-glutamate + ATP = L-glutamyl 5-phosphate + ADP</text>
        <dbReference type="Rhea" id="RHEA:14877"/>
        <dbReference type="ChEBI" id="CHEBI:29985"/>
        <dbReference type="ChEBI" id="CHEBI:30616"/>
        <dbReference type="ChEBI" id="CHEBI:58274"/>
        <dbReference type="ChEBI" id="CHEBI:456216"/>
        <dbReference type="EC" id="2.7.2.11"/>
    </reaction>
</comment>
<dbReference type="Gene3D" id="2.30.130.10">
    <property type="entry name" value="PUA domain"/>
    <property type="match status" value="1"/>
</dbReference>
<evidence type="ECO:0000256" key="7">
    <source>
        <dbReference type="ARBA" id="ARBA00022840"/>
    </source>
</evidence>
<name>A0A0A5G1T9_9BACI</name>
<dbReference type="InterPro" id="IPR005715">
    <property type="entry name" value="Glu_5kinase/COase_Synthase"/>
</dbReference>
<dbReference type="Proteomes" id="UP000030401">
    <property type="component" value="Unassembled WGS sequence"/>
</dbReference>
<dbReference type="InterPro" id="IPR019797">
    <property type="entry name" value="Glutamate_5-kinase_CS"/>
</dbReference>
<dbReference type="PRINTS" id="PR00474">
    <property type="entry name" value="GLU5KINASE"/>
</dbReference>
<organism evidence="10 11">
    <name type="scientific">Pontibacillus litoralis JSM 072002</name>
    <dbReference type="NCBI Taxonomy" id="1385512"/>
    <lineage>
        <taxon>Bacteria</taxon>
        <taxon>Bacillati</taxon>
        <taxon>Bacillota</taxon>
        <taxon>Bacilli</taxon>
        <taxon>Bacillales</taxon>
        <taxon>Bacillaceae</taxon>
        <taxon>Pontibacillus</taxon>
    </lineage>
</organism>
<dbReference type="EMBL" id="AVPG01000009">
    <property type="protein sequence ID" value="KGX87056.1"/>
    <property type="molecule type" value="Genomic_DNA"/>
</dbReference>
<dbReference type="GO" id="GO:0005524">
    <property type="term" value="F:ATP binding"/>
    <property type="evidence" value="ECO:0007669"/>
    <property type="project" value="UniProtKB-KW"/>
</dbReference>
<dbReference type="GO" id="GO:0055129">
    <property type="term" value="P:L-proline biosynthetic process"/>
    <property type="evidence" value="ECO:0007669"/>
    <property type="project" value="UniProtKB-UniRule"/>
</dbReference>
<evidence type="ECO:0000256" key="5">
    <source>
        <dbReference type="ARBA" id="ARBA00022741"/>
    </source>
</evidence>
<dbReference type="InterPro" id="IPR001048">
    <property type="entry name" value="Asp/Glu/Uridylate_kinase"/>
</dbReference>
<comment type="function">
    <text evidence="8">Catalyzes the transfer of a phosphate group to glutamate to form L-glutamate 5-phosphate.</text>
</comment>
<evidence type="ECO:0000256" key="1">
    <source>
        <dbReference type="ARBA" id="ARBA00022490"/>
    </source>
</evidence>
<dbReference type="EC" id="2.7.2.11" evidence="8"/>
<dbReference type="CDD" id="cd04242">
    <property type="entry name" value="AAK_G5K_ProB"/>
    <property type="match status" value="1"/>
</dbReference>
<comment type="subcellular location">
    <subcellularLocation>
        <location evidence="8">Cytoplasm</location>
    </subcellularLocation>
</comment>
<dbReference type="InterPro" id="IPR041739">
    <property type="entry name" value="G5K_ProB"/>
</dbReference>
<feature type="binding site" evidence="8">
    <location>
        <begin position="172"/>
        <end position="173"/>
    </location>
    <ligand>
        <name>ATP</name>
        <dbReference type="ChEBI" id="CHEBI:30616"/>
    </ligand>
</feature>
<evidence type="ECO:0000313" key="10">
    <source>
        <dbReference type="EMBL" id="KGX87056.1"/>
    </source>
</evidence>
<feature type="binding site" evidence="8">
    <location>
        <begin position="214"/>
        <end position="220"/>
    </location>
    <ligand>
        <name>ATP</name>
        <dbReference type="ChEBI" id="CHEBI:30616"/>
    </ligand>
</feature>
<comment type="caution">
    <text evidence="10">The sequence shown here is derived from an EMBL/GenBank/DDBJ whole genome shotgun (WGS) entry which is preliminary data.</text>
</comment>
<dbReference type="InterPro" id="IPR036974">
    <property type="entry name" value="PUA_sf"/>
</dbReference>
<dbReference type="UniPathway" id="UPA00098">
    <property type="reaction ID" value="UER00359"/>
</dbReference>
<dbReference type="InterPro" id="IPR036393">
    <property type="entry name" value="AceGlu_kinase-like_sf"/>
</dbReference>
<gene>
    <name evidence="8" type="primary">proB</name>
    <name evidence="10" type="ORF">N784_02790</name>
</gene>